<feature type="domain" description="P/Homo B" evidence="6">
    <location>
        <begin position="337"/>
        <end position="470"/>
    </location>
</feature>
<dbReference type="PANTHER" id="PTHR42884:SF14">
    <property type="entry name" value="NEUROENDOCRINE CONVERTASE 1"/>
    <property type="match status" value="1"/>
</dbReference>
<evidence type="ECO:0000256" key="4">
    <source>
        <dbReference type="PROSITE-ProRule" id="PRU01240"/>
    </source>
</evidence>
<comment type="caution">
    <text evidence="7">The sequence shown here is derived from an EMBL/GenBank/DDBJ whole genome shotgun (WGS) entry which is preliminary data.</text>
</comment>
<keyword evidence="1 4" id="KW-0645">Protease</keyword>
<feature type="region of interest" description="Disordered" evidence="5">
    <location>
        <begin position="1"/>
        <end position="25"/>
    </location>
</feature>
<dbReference type="PROSITE" id="PS51892">
    <property type="entry name" value="SUBTILASE"/>
    <property type="match status" value="1"/>
</dbReference>
<evidence type="ECO:0000259" key="6">
    <source>
        <dbReference type="PROSITE" id="PS51829"/>
    </source>
</evidence>
<dbReference type="GO" id="GO:0012505">
    <property type="term" value="C:endomembrane system"/>
    <property type="evidence" value="ECO:0007669"/>
    <property type="project" value="UniProtKB-ARBA"/>
</dbReference>
<dbReference type="PANTHER" id="PTHR42884">
    <property type="entry name" value="PROPROTEIN CONVERTASE SUBTILISIN/KEXIN-RELATED"/>
    <property type="match status" value="1"/>
</dbReference>
<dbReference type="Gene3D" id="2.150.10.10">
    <property type="entry name" value="Serralysin-like metalloprotease, C-terminal"/>
    <property type="match status" value="4"/>
</dbReference>
<dbReference type="Pfam" id="PF01483">
    <property type="entry name" value="P_proprotein"/>
    <property type="match status" value="1"/>
</dbReference>
<feature type="active site" description="Charge relay system" evidence="4">
    <location>
        <position position="264"/>
    </location>
</feature>
<dbReference type="Gene3D" id="3.40.50.200">
    <property type="entry name" value="Peptidase S8/S53 domain"/>
    <property type="match status" value="1"/>
</dbReference>
<dbReference type="PRINTS" id="PR00313">
    <property type="entry name" value="CABNDNGRPT"/>
</dbReference>
<dbReference type="EMBL" id="APVH01000013">
    <property type="protein sequence ID" value="EPX83959.1"/>
    <property type="molecule type" value="Genomic_DNA"/>
</dbReference>
<dbReference type="RefSeq" id="WP_021119971.1">
    <property type="nucleotide sequence ID" value="NZ_KE557274.1"/>
</dbReference>
<evidence type="ECO:0000313" key="7">
    <source>
        <dbReference type="EMBL" id="EPX83959.1"/>
    </source>
</evidence>
<dbReference type="eggNOG" id="COG1404">
    <property type="taxonomic scope" value="Bacteria"/>
</dbReference>
<dbReference type="EC" id="3.1.3.1" evidence="7"/>
<dbReference type="GO" id="GO:0016485">
    <property type="term" value="P:protein processing"/>
    <property type="evidence" value="ECO:0007669"/>
    <property type="project" value="TreeGrafter"/>
</dbReference>
<dbReference type="GO" id="GO:0004035">
    <property type="term" value="F:alkaline phosphatase activity"/>
    <property type="evidence" value="ECO:0007669"/>
    <property type="project" value="UniProtKB-EC"/>
</dbReference>
<organism evidence="7 8">
    <name type="scientific">Salipiger mucosus DSM 16094</name>
    <dbReference type="NCBI Taxonomy" id="1123237"/>
    <lineage>
        <taxon>Bacteria</taxon>
        <taxon>Pseudomonadati</taxon>
        <taxon>Pseudomonadota</taxon>
        <taxon>Alphaproteobacteria</taxon>
        <taxon>Rhodobacterales</taxon>
        <taxon>Roseobacteraceae</taxon>
        <taxon>Salipiger</taxon>
    </lineage>
</organism>
<dbReference type="eggNOG" id="COG2931">
    <property type="taxonomic scope" value="Bacteria"/>
</dbReference>
<dbReference type="SUPFAM" id="SSF51120">
    <property type="entry name" value="beta-Roll"/>
    <property type="match status" value="3"/>
</dbReference>
<dbReference type="PRINTS" id="PR00723">
    <property type="entry name" value="SUBTILISIN"/>
</dbReference>
<dbReference type="HOGENOM" id="CLU_009911_0_0_5"/>
<dbReference type="GO" id="GO:0005509">
    <property type="term" value="F:calcium ion binding"/>
    <property type="evidence" value="ECO:0007669"/>
    <property type="project" value="InterPro"/>
</dbReference>
<dbReference type="OrthoDB" id="9795675at2"/>
<dbReference type="SUPFAM" id="SSF52743">
    <property type="entry name" value="Subtilisin-like"/>
    <property type="match status" value="1"/>
</dbReference>
<dbReference type="InterPro" id="IPR001343">
    <property type="entry name" value="Hemolysn_Ca-bd"/>
</dbReference>
<evidence type="ECO:0000256" key="3">
    <source>
        <dbReference type="ARBA" id="ARBA00022825"/>
    </source>
</evidence>
<dbReference type="Proteomes" id="UP000015347">
    <property type="component" value="Unassembled WGS sequence"/>
</dbReference>
<evidence type="ECO:0000313" key="8">
    <source>
        <dbReference type="Proteomes" id="UP000015347"/>
    </source>
</evidence>
<feature type="region of interest" description="Disordered" evidence="5">
    <location>
        <begin position="676"/>
        <end position="716"/>
    </location>
</feature>
<sequence length="884" mass="92010">MNTTFDTHGNDTARPDAPAFAEDEPNHGASWHLYDAPGVNIEGAWEHYSGEGVLISFMDNGFKYDAPELSGNYRADLSFDHAEDDGDIYPGSGEFWHGTMVSQVAVGGDNEIGGIGISYNAEWSGQRVDFAANEGLEEAFAEGAMNADVFNNSWSFLDAYGGSYQSPYYETRYGDVVDDATQQGRDGLGTVIVISAGNDGSPDGANAPTHSLKVDPGTIVVGNYDATDEINASSGRGANLLVSAPGTGLPVQDGDQTKYGTGTSISAPVVSGVSALMLEANEDLGWRDVQDIIALSARYIDSDHDSWETNGAGNWNGGGMTFSNDYGFGAIDATAATSLARNWLDVGTTASQRSASGSFAPGGAQTGSQFTVDVSDDIDIQHTLIEMSWESTSWEDVVLKLTSPNGTESVIVEGRSYGSDSMVFEFGSNAFWSEGSAGTWTVDVVHQDTGDPLDVEVSNIEMTFLGDETSQNDQYFFTEDFAAMVAEDASRGTLNDASGLKDIVNTSASSDNNQIDIRNGAASTISGGELTVEGGIEHIIAGAGNDGLDGNGQANTIFADFGDDTINGNGGGDYIVAARGDDNIYGGSGNDRIVAGYGNDYVHGDSGNDTILGGDGFDQLNGGSGDDLIFGWQGIDSINGGNGGDRIFGGRGNDGISGWDGHDRIWGDSGADHLQGALGNDSLDGGTGNDTLLGQEGNDRLDGGTGQDSMSGGTGNDVYVVDDEGDQVIEQAGEGNDAMYILGSGSFDVGDHVETGRLFDSAGNAELHGGLGDNSIWGNDYDNVLSGGVGSDTLRGGGGADTFEFTDASGETDYIVDFETGIDDIDLDAILADTATDPWESSDIWLTEADGNVEVWMSADAYEGDVSGDVNVAILTGISLSGIQ</sequence>
<dbReference type="InterPro" id="IPR011049">
    <property type="entry name" value="Serralysin-like_metalloprot_C"/>
</dbReference>
<dbReference type="PROSITE" id="PS51829">
    <property type="entry name" value="P_HOMO_B"/>
    <property type="match status" value="1"/>
</dbReference>
<dbReference type="InterPro" id="IPR023828">
    <property type="entry name" value="Peptidase_S8_Ser-AS"/>
</dbReference>
<feature type="active site" description="Charge relay system" evidence="4">
    <location>
        <position position="59"/>
    </location>
</feature>
<feature type="active site" description="Charge relay system" evidence="4">
    <location>
        <position position="97"/>
    </location>
</feature>
<dbReference type="Pfam" id="PF00353">
    <property type="entry name" value="HemolysinCabind"/>
    <property type="match status" value="5"/>
</dbReference>
<dbReference type="Pfam" id="PF00082">
    <property type="entry name" value="Peptidase_S8"/>
    <property type="match status" value="1"/>
</dbReference>
<dbReference type="GO" id="GO:0005737">
    <property type="term" value="C:cytoplasm"/>
    <property type="evidence" value="ECO:0007669"/>
    <property type="project" value="UniProtKB-ARBA"/>
</dbReference>
<dbReference type="AlphaFoldDB" id="S9SCI7"/>
<dbReference type="GO" id="GO:0016020">
    <property type="term" value="C:membrane"/>
    <property type="evidence" value="ECO:0007669"/>
    <property type="project" value="TreeGrafter"/>
</dbReference>
<evidence type="ECO:0000256" key="5">
    <source>
        <dbReference type="SAM" id="MobiDB-lite"/>
    </source>
</evidence>
<reference evidence="8" key="1">
    <citation type="journal article" date="2014" name="Stand. Genomic Sci.">
        <title>Genome sequence of the exopolysaccharide-producing Salipiger mucosus type strain (DSM 16094(T)), a moderately halophilic member of the Roseobacter clade.</title>
        <authorList>
            <person name="Riedel T."/>
            <person name="Spring S."/>
            <person name="Fiebig A."/>
            <person name="Petersen J."/>
            <person name="Kyrpides N.C."/>
            <person name="Goker M."/>
            <person name="Klenk H.P."/>
        </authorList>
    </citation>
    <scope>NUCLEOTIDE SEQUENCE [LARGE SCALE GENOMIC DNA]</scope>
    <source>
        <strain evidence="8">DSM 16094</strain>
    </source>
</reference>
<dbReference type="Gene3D" id="2.60.120.260">
    <property type="entry name" value="Galactose-binding domain-like"/>
    <property type="match status" value="1"/>
</dbReference>
<dbReference type="InterPro" id="IPR008979">
    <property type="entry name" value="Galactose-bd-like_sf"/>
</dbReference>
<dbReference type="InterPro" id="IPR000209">
    <property type="entry name" value="Peptidase_S8/S53_dom"/>
</dbReference>
<dbReference type="InterPro" id="IPR015500">
    <property type="entry name" value="Peptidase_S8_subtilisin-rel"/>
</dbReference>
<name>S9SCI7_9RHOB</name>
<comment type="similarity">
    <text evidence="4">Belongs to the peptidase S8 family.</text>
</comment>
<dbReference type="SUPFAM" id="SSF49785">
    <property type="entry name" value="Galactose-binding domain-like"/>
    <property type="match status" value="1"/>
</dbReference>
<keyword evidence="3 4" id="KW-0720">Serine protease</keyword>
<dbReference type="InterPro" id="IPR002884">
    <property type="entry name" value="P_dom"/>
</dbReference>
<feature type="compositionally biased region" description="Low complexity" evidence="5">
    <location>
        <begin position="678"/>
        <end position="694"/>
    </location>
</feature>
<evidence type="ECO:0000256" key="2">
    <source>
        <dbReference type="ARBA" id="ARBA00022801"/>
    </source>
</evidence>
<dbReference type="STRING" id="1123237.Salmuc_01734"/>
<protein>
    <submittedName>
        <fullName evidence="7">Alkaline phosphatase</fullName>
        <ecNumber evidence="7">3.1.3.1</ecNumber>
    </submittedName>
</protein>
<accession>S9SCI7</accession>
<gene>
    <name evidence="7" type="ORF">Salmuc_01734</name>
</gene>
<proteinExistence type="inferred from homology"/>
<dbReference type="InterPro" id="IPR036852">
    <property type="entry name" value="Peptidase_S8/S53_dom_sf"/>
</dbReference>
<keyword evidence="8" id="KW-1185">Reference proteome</keyword>
<evidence type="ECO:0000256" key="1">
    <source>
        <dbReference type="ARBA" id="ARBA00022670"/>
    </source>
</evidence>
<dbReference type="PROSITE" id="PS00330">
    <property type="entry name" value="HEMOLYSIN_CALCIUM"/>
    <property type="match status" value="1"/>
</dbReference>
<dbReference type="GO" id="GO:0004252">
    <property type="term" value="F:serine-type endopeptidase activity"/>
    <property type="evidence" value="ECO:0007669"/>
    <property type="project" value="UniProtKB-UniRule"/>
</dbReference>
<keyword evidence="2 4" id="KW-0378">Hydrolase</keyword>
<dbReference type="InterPro" id="IPR018511">
    <property type="entry name" value="Hemolysin-typ_Ca-bd_CS"/>
</dbReference>
<dbReference type="PROSITE" id="PS00138">
    <property type="entry name" value="SUBTILASE_SER"/>
    <property type="match status" value="1"/>
</dbReference>